<gene>
    <name evidence="1" type="ORF">SAMN05518684_101230</name>
</gene>
<protein>
    <submittedName>
        <fullName evidence="1">Uncharacterized protein</fullName>
    </submittedName>
</protein>
<name>A0A1H9PBE9_9BACI</name>
<dbReference type="RefSeq" id="WP_093047166.1">
    <property type="nucleotide sequence ID" value="NZ_FOGT01000001.1"/>
</dbReference>
<evidence type="ECO:0000313" key="1">
    <source>
        <dbReference type="EMBL" id="SER45491.1"/>
    </source>
</evidence>
<organism evidence="1 2">
    <name type="scientific">Salipaludibacillus aurantiacus</name>
    <dbReference type="NCBI Taxonomy" id="1601833"/>
    <lineage>
        <taxon>Bacteria</taxon>
        <taxon>Bacillati</taxon>
        <taxon>Bacillota</taxon>
        <taxon>Bacilli</taxon>
        <taxon>Bacillales</taxon>
        <taxon>Bacillaceae</taxon>
    </lineage>
</organism>
<accession>A0A1H9PBE9</accession>
<dbReference type="OrthoDB" id="2885676at2"/>
<dbReference type="STRING" id="1601833.SAMN05518684_101230"/>
<dbReference type="AlphaFoldDB" id="A0A1H9PBE9"/>
<dbReference type="Proteomes" id="UP000198571">
    <property type="component" value="Unassembled WGS sequence"/>
</dbReference>
<evidence type="ECO:0000313" key="2">
    <source>
        <dbReference type="Proteomes" id="UP000198571"/>
    </source>
</evidence>
<reference evidence="2" key="1">
    <citation type="submission" date="2016-10" db="EMBL/GenBank/DDBJ databases">
        <authorList>
            <person name="Varghese N."/>
            <person name="Submissions S."/>
        </authorList>
    </citation>
    <scope>NUCLEOTIDE SEQUENCE [LARGE SCALE GENOMIC DNA]</scope>
    <source>
        <strain evidence="2">S9</strain>
    </source>
</reference>
<dbReference type="EMBL" id="FOGT01000001">
    <property type="protein sequence ID" value="SER45491.1"/>
    <property type="molecule type" value="Genomic_DNA"/>
</dbReference>
<proteinExistence type="predicted"/>
<keyword evidence="2" id="KW-1185">Reference proteome</keyword>
<sequence>MKKLYWVYEKTVENNYSIRYNKHIRIFCLLEVEILLSIITCKKQFLVTDEDFLELKRWGLPIEVFCPVLCKTVAFGFLENWDLNHARVNGNQFAREEVIFFG</sequence>